<dbReference type="SUPFAM" id="SSF52540">
    <property type="entry name" value="P-loop containing nucleoside triphosphate hydrolases"/>
    <property type="match status" value="1"/>
</dbReference>
<dbReference type="PANTHER" id="PTHR43790:SF3">
    <property type="entry name" value="D-ALLOSE IMPORT ATP-BINDING PROTEIN ALSA-RELATED"/>
    <property type="match status" value="1"/>
</dbReference>
<evidence type="ECO:0000256" key="5">
    <source>
        <dbReference type="ARBA" id="ARBA00022967"/>
    </source>
</evidence>
<protein>
    <submittedName>
        <fullName evidence="8">Ribose ABC transport system</fullName>
    </submittedName>
</protein>
<evidence type="ECO:0000256" key="4">
    <source>
        <dbReference type="ARBA" id="ARBA00022840"/>
    </source>
</evidence>
<keyword evidence="9" id="KW-1185">Reference proteome</keyword>
<dbReference type="InterPro" id="IPR003439">
    <property type="entry name" value="ABC_transporter-like_ATP-bd"/>
</dbReference>
<evidence type="ECO:0000256" key="6">
    <source>
        <dbReference type="ARBA" id="ARBA00023136"/>
    </source>
</evidence>
<reference evidence="8 9" key="1">
    <citation type="submission" date="2013-12" db="EMBL/GenBank/DDBJ databases">
        <title>NBRP : Genome information of microbial organism related human and environment.</title>
        <authorList>
            <person name="Hattori M."/>
            <person name="Oshima K."/>
            <person name="Inaba H."/>
            <person name="Suda W."/>
            <person name="Sakamoto M."/>
            <person name="Iino T."/>
            <person name="Kitahara M."/>
            <person name="Oshida Y."/>
            <person name="Iida T."/>
            <person name="Kudo T."/>
            <person name="Itoh T."/>
            <person name="Ahmed I."/>
            <person name="Ohkuma M."/>
        </authorList>
    </citation>
    <scope>NUCLEOTIDE SEQUENCE [LARGE SCALE GENOMIC DNA]</scope>
    <source>
        <strain evidence="8 9">JCM 21738</strain>
    </source>
</reference>
<keyword evidence="4" id="KW-0067">ATP-binding</keyword>
<keyword evidence="1" id="KW-0813">Transport</keyword>
<keyword evidence="5" id="KW-1278">Translocase</keyword>
<keyword evidence="3" id="KW-0547">Nucleotide-binding</keyword>
<organism evidence="8 9">
    <name type="scientific">Mesobacillus boroniphilus JCM 21738</name>
    <dbReference type="NCBI Taxonomy" id="1294265"/>
    <lineage>
        <taxon>Bacteria</taxon>
        <taxon>Bacillati</taxon>
        <taxon>Bacillota</taxon>
        <taxon>Bacilli</taxon>
        <taxon>Bacillales</taxon>
        <taxon>Bacillaceae</taxon>
        <taxon>Mesobacillus</taxon>
    </lineage>
</organism>
<dbReference type="Proteomes" id="UP000018949">
    <property type="component" value="Unassembled WGS sequence"/>
</dbReference>
<proteinExistence type="predicted"/>
<dbReference type="Gene3D" id="3.40.50.300">
    <property type="entry name" value="P-loop containing nucleotide triphosphate hydrolases"/>
    <property type="match status" value="1"/>
</dbReference>
<name>W4RLT9_9BACI</name>
<feature type="domain" description="ABC transporter" evidence="7">
    <location>
        <begin position="2"/>
        <end position="50"/>
    </location>
</feature>
<evidence type="ECO:0000256" key="3">
    <source>
        <dbReference type="ARBA" id="ARBA00022741"/>
    </source>
</evidence>
<sequence length="57" mass="5727">MKNASLHVKSGEIVGLAGLVGAGKTELCKALFGAAPTTSGTVKLNGKSLKLTSLMLL</sequence>
<gene>
    <name evidence="8" type="ORF">JCM21738_1857</name>
</gene>
<dbReference type="eggNOG" id="COG1129">
    <property type="taxonomic scope" value="Bacteria"/>
</dbReference>
<dbReference type="GO" id="GO:0016887">
    <property type="term" value="F:ATP hydrolysis activity"/>
    <property type="evidence" value="ECO:0007669"/>
    <property type="project" value="InterPro"/>
</dbReference>
<dbReference type="GO" id="GO:0005524">
    <property type="term" value="F:ATP binding"/>
    <property type="evidence" value="ECO:0007669"/>
    <property type="project" value="UniProtKB-KW"/>
</dbReference>
<keyword evidence="2" id="KW-1003">Cell membrane</keyword>
<evidence type="ECO:0000313" key="9">
    <source>
        <dbReference type="Proteomes" id="UP000018949"/>
    </source>
</evidence>
<evidence type="ECO:0000259" key="7">
    <source>
        <dbReference type="Pfam" id="PF00005"/>
    </source>
</evidence>
<comment type="caution">
    <text evidence="8">The sequence shown here is derived from an EMBL/GenBank/DDBJ whole genome shotgun (WGS) entry which is preliminary data.</text>
</comment>
<evidence type="ECO:0000256" key="2">
    <source>
        <dbReference type="ARBA" id="ARBA00022475"/>
    </source>
</evidence>
<dbReference type="InterPro" id="IPR027417">
    <property type="entry name" value="P-loop_NTPase"/>
</dbReference>
<evidence type="ECO:0000313" key="8">
    <source>
        <dbReference type="EMBL" id="GAE45087.1"/>
    </source>
</evidence>
<dbReference type="InterPro" id="IPR050107">
    <property type="entry name" value="ABC_carbohydrate_import_ATPase"/>
</dbReference>
<dbReference type="Pfam" id="PF00005">
    <property type="entry name" value="ABC_tran"/>
    <property type="match status" value="1"/>
</dbReference>
<accession>W4RLT9</accession>
<dbReference type="AlphaFoldDB" id="W4RLT9"/>
<keyword evidence="6" id="KW-0472">Membrane</keyword>
<evidence type="ECO:0000256" key="1">
    <source>
        <dbReference type="ARBA" id="ARBA00022448"/>
    </source>
</evidence>
<dbReference type="EMBL" id="BAUW01000016">
    <property type="protein sequence ID" value="GAE45087.1"/>
    <property type="molecule type" value="Genomic_DNA"/>
</dbReference>
<dbReference type="PANTHER" id="PTHR43790">
    <property type="entry name" value="CARBOHYDRATE TRANSPORT ATP-BINDING PROTEIN MG119-RELATED"/>
    <property type="match status" value="1"/>
</dbReference>